<dbReference type="AlphaFoldDB" id="A0A6H0WJ38"/>
<sequence>MPHLQEENYNLIERALFLPMAITIFNRDLAGIEESTLKLKHPYKKLISESLKIAQKDLIEVRKELRKRKIAIHEAERDEAFTLYVFVIDRYEEKHRYFNPRIREQVSELLTYYLFAPDRT</sequence>
<organism evidence="1 2">
    <name type="scientific">Bacillus tequilensis</name>
    <dbReference type="NCBI Taxonomy" id="227866"/>
    <lineage>
        <taxon>Bacteria</taxon>
        <taxon>Bacillati</taxon>
        <taxon>Bacillota</taxon>
        <taxon>Bacilli</taxon>
        <taxon>Bacillales</taxon>
        <taxon>Bacillaceae</taxon>
        <taxon>Bacillus</taxon>
    </lineage>
</organism>
<accession>A0A6H0WJ38</accession>
<gene>
    <name evidence="1" type="ORF">G4P54_05550</name>
</gene>
<dbReference type="InterPro" id="IPR058600">
    <property type="entry name" value="YhjD-like"/>
</dbReference>
<evidence type="ECO:0000313" key="1">
    <source>
        <dbReference type="EMBL" id="QIW79293.1"/>
    </source>
</evidence>
<dbReference type="RefSeq" id="WP_167872034.1">
    <property type="nucleotide sequence ID" value="NZ_CP048852.1"/>
</dbReference>
<evidence type="ECO:0008006" key="3">
    <source>
        <dbReference type="Google" id="ProtNLM"/>
    </source>
</evidence>
<dbReference type="EMBL" id="CP048852">
    <property type="protein sequence ID" value="QIW79293.1"/>
    <property type="molecule type" value="Genomic_DNA"/>
</dbReference>
<keyword evidence="2" id="KW-1185">Reference proteome</keyword>
<proteinExistence type="predicted"/>
<dbReference type="Pfam" id="PF26325">
    <property type="entry name" value="YhjD"/>
    <property type="match status" value="1"/>
</dbReference>
<dbReference type="KEGG" id="bteq:G4P54_05550"/>
<protein>
    <recommendedName>
        <fullName evidence="3">YhjD</fullName>
    </recommendedName>
</protein>
<dbReference type="Proteomes" id="UP000501914">
    <property type="component" value="Chromosome"/>
</dbReference>
<name>A0A6H0WJ38_9BACI</name>
<reference evidence="1 2" key="1">
    <citation type="submission" date="2020-02" db="EMBL/GenBank/DDBJ databases">
        <title>Genome sequencing, annotation and comparative genomic analysis of Bacillus tequilensis EA-CB0015, an effective biological control agent against Pseudocercospora fijiensis in banana plants.</title>
        <authorList>
            <person name="Cuellar-Gaviria T.Z."/>
            <person name="Ju K.-S."/>
            <person name="Villegas-Escobar V."/>
        </authorList>
    </citation>
    <scope>NUCLEOTIDE SEQUENCE [LARGE SCALE GENOMIC DNA]</scope>
    <source>
        <strain evidence="1 2">EA-CB0015</strain>
    </source>
</reference>
<evidence type="ECO:0000313" key="2">
    <source>
        <dbReference type="Proteomes" id="UP000501914"/>
    </source>
</evidence>